<organism evidence="7 8">
    <name type="scientific">Brevundimonas staleyi</name>
    <dbReference type="NCBI Taxonomy" id="74326"/>
    <lineage>
        <taxon>Bacteria</taxon>
        <taxon>Pseudomonadati</taxon>
        <taxon>Pseudomonadota</taxon>
        <taxon>Alphaproteobacteria</taxon>
        <taxon>Caulobacterales</taxon>
        <taxon>Caulobacteraceae</taxon>
        <taxon>Brevundimonas</taxon>
    </lineage>
</organism>
<dbReference type="PANTHER" id="PTHR30055">
    <property type="entry name" value="HTH-TYPE TRANSCRIPTIONAL REGULATOR RUTR"/>
    <property type="match status" value="1"/>
</dbReference>
<evidence type="ECO:0000313" key="7">
    <source>
        <dbReference type="EMBL" id="MFC5345331.1"/>
    </source>
</evidence>
<evidence type="ECO:0000256" key="2">
    <source>
        <dbReference type="ARBA" id="ARBA00023125"/>
    </source>
</evidence>
<dbReference type="InterPro" id="IPR009057">
    <property type="entry name" value="Homeodomain-like_sf"/>
</dbReference>
<evidence type="ECO:0000256" key="5">
    <source>
        <dbReference type="SAM" id="MobiDB-lite"/>
    </source>
</evidence>
<dbReference type="RefSeq" id="WP_374036502.1">
    <property type="nucleotide sequence ID" value="NZ_CP169082.1"/>
</dbReference>
<sequence length="134" mass="14669">MPKNRAEQKAETLARITKTARRLFTDHPYDEVSARRIAAAAGLTVGAIYPYFRTKPDLWRGVMGTPPPKDSALTRQAGDIEKALRRLLDLDAGGERNTAAWAAAVTEARSALDILDSTPGPKSKEQRPSAEPRD</sequence>
<keyword evidence="8" id="KW-1185">Reference proteome</keyword>
<evidence type="ECO:0000256" key="4">
    <source>
        <dbReference type="PROSITE-ProRule" id="PRU00335"/>
    </source>
</evidence>
<reference evidence="8" key="1">
    <citation type="journal article" date="2019" name="Int. J. Syst. Evol. Microbiol.">
        <title>The Global Catalogue of Microorganisms (GCM) 10K type strain sequencing project: providing services to taxonomists for standard genome sequencing and annotation.</title>
        <authorList>
            <consortium name="The Broad Institute Genomics Platform"/>
            <consortium name="The Broad Institute Genome Sequencing Center for Infectious Disease"/>
            <person name="Wu L."/>
            <person name="Ma J."/>
        </authorList>
    </citation>
    <scope>NUCLEOTIDE SEQUENCE [LARGE SCALE GENOMIC DNA]</scope>
    <source>
        <strain evidence="8">JCM 12125</strain>
    </source>
</reference>
<feature type="domain" description="HTH tetR-type" evidence="6">
    <location>
        <begin position="10"/>
        <end position="70"/>
    </location>
</feature>
<evidence type="ECO:0000256" key="3">
    <source>
        <dbReference type="ARBA" id="ARBA00023163"/>
    </source>
</evidence>
<dbReference type="InterPro" id="IPR050109">
    <property type="entry name" value="HTH-type_TetR-like_transc_reg"/>
</dbReference>
<dbReference type="InterPro" id="IPR001647">
    <property type="entry name" value="HTH_TetR"/>
</dbReference>
<dbReference type="Gene3D" id="1.10.357.10">
    <property type="entry name" value="Tetracycline Repressor, domain 2"/>
    <property type="match status" value="1"/>
</dbReference>
<keyword evidence="3" id="KW-0804">Transcription</keyword>
<feature type="region of interest" description="Disordered" evidence="5">
    <location>
        <begin position="112"/>
        <end position="134"/>
    </location>
</feature>
<name>A0ABW0FVZ8_9CAUL</name>
<accession>A0ABW0FVZ8</accession>
<feature type="compositionally biased region" description="Basic and acidic residues" evidence="5">
    <location>
        <begin position="122"/>
        <end position="134"/>
    </location>
</feature>
<evidence type="ECO:0000259" key="6">
    <source>
        <dbReference type="PROSITE" id="PS50977"/>
    </source>
</evidence>
<dbReference type="Pfam" id="PF00440">
    <property type="entry name" value="TetR_N"/>
    <property type="match status" value="1"/>
</dbReference>
<evidence type="ECO:0000313" key="8">
    <source>
        <dbReference type="Proteomes" id="UP001596152"/>
    </source>
</evidence>
<keyword evidence="1" id="KW-0805">Transcription regulation</keyword>
<dbReference type="Proteomes" id="UP001596152">
    <property type="component" value="Unassembled WGS sequence"/>
</dbReference>
<feature type="DNA-binding region" description="H-T-H motif" evidence="4">
    <location>
        <begin position="33"/>
        <end position="52"/>
    </location>
</feature>
<gene>
    <name evidence="7" type="ORF">ACFPIE_15550</name>
</gene>
<dbReference type="PRINTS" id="PR00455">
    <property type="entry name" value="HTHTETR"/>
</dbReference>
<keyword evidence="2 4" id="KW-0238">DNA-binding</keyword>
<protein>
    <submittedName>
        <fullName evidence="7">Helix-turn-helix domain-containing protein</fullName>
    </submittedName>
</protein>
<proteinExistence type="predicted"/>
<dbReference type="SUPFAM" id="SSF46689">
    <property type="entry name" value="Homeodomain-like"/>
    <property type="match status" value="1"/>
</dbReference>
<dbReference type="EMBL" id="JBHSLF010000046">
    <property type="protein sequence ID" value="MFC5345331.1"/>
    <property type="molecule type" value="Genomic_DNA"/>
</dbReference>
<evidence type="ECO:0000256" key="1">
    <source>
        <dbReference type="ARBA" id="ARBA00023015"/>
    </source>
</evidence>
<comment type="caution">
    <text evidence="7">The sequence shown here is derived from an EMBL/GenBank/DDBJ whole genome shotgun (WGS) entry which is preliminary data.</text>
</comment>
<dbReference type="PANTHER" id="PTHR30055:SF234">
    <property type="entry name" value="HTH-TYPE TRANSCRIPTIONAL REGULATOR BETI"/>
    <property type="match status" value="1"/>
</dbReference>
<dbReference type="PROSITE" id="PS50977">
    <property type="entry name" value="HTH_TETR_2"/>
    <property type="match status" value="1"/>
</dbReference>